<reference evidence="2 3" key="1">
    <citation type="submission" date="2019-08" db="EMBL/GenBank/DDBJ databases">
        <authorList>
            <person name="Herpell B J."/>
        </authorList>
    </citation>
    <scope>NUCLEOTIDE SEQUENCE [LARGE SCALE GENOMIC DNA]</scope>
    <source>
        <strain evidence="3">Msb3</strain>
    </source>
</reference>
<evidence type="ECO:0000313" key="2">
    <source>
        <dbReference type="EMBL" id="VVD34259.1"/>
    </source>
</evidence>
<dbReference type="AlphaFoldDB" id="A0A5Q4ZP97"/>
<proteinExistence type="predicted"/>
<name>A0A5Q4ZP97_9BURK</name>
<sequence>MAGAGGPRYGRPVVSGRQAAHRFPILIVRGDLSTFHDTPGRQPAIHAGMPPDFFGRSDASRHAPRHAMYPRLERTPIALCR</sequence>
<protein>
    <submittedName>
        <fullName evidence="2">Uncharacterized protein</fullName>
    </submittedName>
</protein>
<dbReference type="KEGG" id="pdio:PDMSB3_2975.1"/>
<feature type="region of interest" description="Disordered" evidence="1">
    <location>
        <begin position="48"/>
        <end position="67"/>
    </location>
</feature>
<organism evidence="2 3">
    <name type="scientific">Paraburkholderia dioscoreae</name>
    <dbReference type="NCBI Taxonomy" id="2604047"/>
    <lineage>
        <taxon>Bacteria</taxon>
        <taxon>Pseudomonadati</taxon>
        <taxon>Pseudomonadota</taxon>
        <taxon>Betaproteobacteria</taxon>
        <taxon>Burkholderiales</taxon>
        <taxon>Burkholderiaceae</taxon>
        <taxon>Paraburkholderia</taxon>
    </lineage>
</organism>
<dbReference type="EMBL" id="LR699554">
    <property type="protein sequence ID" value="VVD34259.1"/>
    <property type="molecule type" value="Genomic_DNA"/>
</dbReference>
<gene>
    <name evidence="2" type="ORF">PDMSB3_2975</name>
</gene>
<keyword evidence="3" id="KW-1185">Reference proteome</keyword>
<evidence type="ECO:0000313" key="3">
    <source>
        <dbReference type="Proteomes" id="UP000325811"/>
    </source>
</evidence>
<evidence type="ECO:0000256" key="1">
    <source>
        <dbReference type="SAM" id="MobiDB-lite"/>
    </source>
</evidence>
<accession>A0A5Q4ZP97</accession>
<dbReference type="Proteomes" id="UP000325811">
    <property type="component" value="Chromosome II"/>
</dbReference>